<proteinExistence type="predicted"/>
<feature type="chain" id="PRO_5042286936" evidence="2">
    <location>
        <begin position="27"/>
        <end position="382"/>
    </location>
</feature>
<feature type="signal peptide" evidence="2">
    <location>
        <begin position="1"/>
        <end position="26"/>
    </location>
</feature>
<feature type="domain" description="Alpha-galactosidase NEW3" evidence="3">
    <location>
        <begin position="262"/>
        <end position="337"/>
    </location>
</feature>
<dbReference type="Gene3D" id="2.60.40.10">
    <property type="entry name" value="Immunoglobulins"/>
    <property type="match status" value="1"/>
</dbReference>
<sequence length="382" mass="41732">MKSLHSYCKILIVSILFFNVQQNIFANDGKTEIFTPYTKVSVSPGSTVNYSLDIINNNEQTINENINISNIPRSWNYTLTASGMNINKVAVLGSKKQTLKLKIDVPYRVKKGSYTFYAKLGSIASLPLTINVTTAGSNESELTCDQKNMEGTSKSNFSFNAVLKNKTATKQQYALMASPPRGWSVTIKPNHKQATSTEVDANGTKNINYTIKAPSNVKAGTYKIPVKAVSGSTSAEMELEVVITGTYEMSFSTPTGLLSAKITAGDDKKVELVVKNTGSTKLENIELSASKPKNWEVSFDNKKIESLEPGKTSTVYATIKADKKAIPGDYVTKITAKTSEANQNLSFRIMVKTPMLMGWLGILIILASIGGIAFLIKKFGRR</sequence>
<dbReference type="InterPro" id="IPR018905">
    <property type="entry name" value="A-galactase_NEW3"/>
</dbReference>
<reference evidence="4" key="1">
    <citation type="submission" date="2022-10" db="EMBL/GenBank/DDBJ databases">
        <authorList>
            <person name="Yu W.X."/>
        </authorList>
    </citation>
    <scope>NUCLEOTIDE SEQUENCE</scope>
    <source>
        <strain evidence="4">D04</strain>
    </source>
</reference>
<dbReference type="AlphaFoldDB" id="A0AAE3MGT6"/>
<dbReference type="PANTHER" id="PTHR39198:SF1">
    <property type="entry name" value="ALPHA-GALACTOSIDASE NEW3 DOMAIN-CONTAINING PROTEIN"/>
    <property type="match status" value="1"/>
</dbReference>
<protein>
    <submittedName>
        <fullName evidence="4">NEW3 domain-containing protein</fullName>
    </submittedName>
</protein>
<dbReference type="PANTHER" id="PTHR39198">
    <property type="entry name" value="HYPOTHETICAL MEMBRANE PROTEIN, CONSERVED"/>
    <property type="match status" value="1"/>
</dbReference>
<evidence type="ECO:0000259" key="3">
    <source>
        <dbReference type="Pfam" id="PF10633"/>
    </source>
</evidence>
<evidence type="ECO:0000313" key="4">
    <source>
        <dbReference type="EMBL" id="MCW3807336.1"/>
    </source>
</evidence>
<dbReference type="Pfam" id="PF10633">
    <property type="entry name" value="NPCBM_assoc"/>
    <property type="match status" value="1"/>
</dbReference>
<organism evidence="4 5">
    <name type="scientific">Plebeiibacterium marinum</name>
    <dbReference type="NCBI Taxonomy" id="2992111"/>
    <lineage>
        <taxon>Bacteria</taxon>
        <taxon>Pseudomonadati</taxon>
        <taxon>Bacteroidota</taxon>
        <taxon>Bacteroidia</taxon>
        <taxon>Marinilabiliales</taxon>
        <taxon>Marinilabiliaceae</taxon>
        <taxon>Plebeiibacterium</taxon>
    </lineage>
</organism>
<dbReference type="InterPro" id="IPR013783">
    <property type="entry name" value="Ig-like_fold"/>
</dbReference>
<keyword evidence="2" id="KW-0732">Signal</keyword>
<evidence type="ECO:0000256" key="2">
    <source>
        <dbReference type="SAM" id="SignalP"/>
    </source>
</evidence>
<dbReference type="EMBL" id="JAPDPI010000043">
    <property type="protein sequence ID" value="MCW3807336.1"/>
    <property type="molecule type" value="Genomic_DNA"/>
</dbReference>
<gene>
    <name evidence="4" type="ORF">OM074_16990</name>
</gene>
<comment type="caution">
    <text evidence="4">The sequence shown here is derived from an EMBL/GenBank/DDBJ whole genome shotgun (WGS) entry which is preliminary data.</text>
</comment>
<evidence type="ECO:0000313" key="5">
    <source>
        <dbReference type="Proteomes" id="UP001207408"/>
    </source>
</evidence>
<keyword evidence="5" id="KW-1185">Reference proteome</keyword>
<evidence type="ECO:0000256" key="1">
    <source>
        <dbReference type="SAM" id="Phobius"/>
    </source>
</evidence>
<keyword evidence="1" id="KW-1133">Transmembrane helix</keyword>
<name>A0AAE3MGT6_9BACT</name>
<dbReference type="Proteomes" id="UP001207408">
    <property type="component" value="Unassembled WGS sequence"/>
</dbReference>
<dbReference type="RefSeq" id="WP_301201634.1">
    <property type="nucleotide sequence ID" value="NZ_JAPDPI010000043.1"/>
</dbReference>
<feature type="transmembrane region" description="Helical" evidence="1">
    <location>
        <begin position="356"/>
        <end position="376"/>
    </location>
</feature>
<keyword evidence="1" id="KW-0812">Transmembrane</keyword>
<accession>A0AAE3MGT6</accession>
<keyword evidence="1" id="KW-0472">Membrane</keyword>